<dbReference type="EMBL" id="SFAM01000070">
    <property type="protein sequence ID" value="TRV12991.1"/>
    <property type="molecule type" value="Genomic_DNA"/>
</dbReference>
<dbReference type="Proteomes" id="UP000315868">
    <property type="component" value="Unassembled WGS sequence"/>
</dbReference>
<accession>A0A552KYJ5</accession>
<protein>
    <submittedName>
        <fullName evidence="1">Uncharacterized protein</fullName>
    </submittedName>
</protein>
<comment type="caution">
    <text evidence="1">The sequence shown here is derived from an EMBL/GenBank/DDBJ whole genome shotgun (WGS) entry which is preliminary data.</text>
</comment>
<dbReference type="AlphaFoldDB" id="A0A552KYJ5"/>
<sequence>MTVCYDRLLSIYTKSVEYRLVMRRGTHARGKRQRGINNQFLITGFSISSYNLMWQDATTYVSQFRNTVRSPIW</sequence>
<reference evidence="1 2" key="1">
    <citation type="submission" date="2019-01" db="EMBL/GenBank/DDBJ databases">
        <title>Coherence of Microcystis species and biogeography revealed through population genomics.</title>
        <authorList>
            <person name="Perez-Carrascal O.M."/>
            <person name="Terrat Y."/>
            <person name="Giani A."/>
            <person name="Fortin N."/>
            <person name="Tromas N."/>
            <person name="Shapiro B.J."/>
        </authorList>
    </citation>
    <scope>NUCLEOTIDE SEQUENCE [LARGE SCALE GENOMIC DNA]</scope>
    <source>
        <strain evidence="1">Mf_QC_C_20070823_S10D</strain>
    </source>
</reference>
<organism evidence="1 2">
    <name type="scientific">Microcystis flos-aquae Mf_QC_C_20070823_S10D</name>
    <dbReference type="NCBI Taxonomy" id="2486236"/>
    <lineage>
        <taxon>Bacteria</taxon>
        <taxon>Bacillati</taxon>
        <taxon>Cyanobacteriota</taxon>
        <taxon>Cyanophyceae</taxon>
        <taxon>Oscillatoriophycideae</taxon>
        <taxon>Chroococcales</taxon>
        <taxon>Microcystaceae</taxon>
        <taxon>Microcystis</taxon>
    </lineage>
</organism>
<gene>
    <name evidence="1" type="ORF">EWV45_08420</name>
</gene>
<proteinExistence type="predicted"/>
<name>A0A552KYJ5_9CHRO</name>
<evidence type="ECO:0000313" key="1">
    <source>
        <dbReference type="EMBL" id="TRV12991.1"/>
    </source>
</evidence>
<evidence type="ECO:0000313" key="2">
    <source>
        <dbReference type="Proteomes" id="UP000315868"/>
    </source>
</evidence>